<reference evidence="4 5" key="1">
    <citation type="submission" date="2019-08" db="EMBL/GenBank/DDBJ databases">
        <title>Phlebobacter frassis gen. nov. sp. nov., a new member of family Sphingobacteriaceae isolated from sand fly rearing media.</title>
        <authorList>
            <person name="Kakumanu M.L."/>
            <person name="Marayati B.F."/>
            <person name="Wada-Katsumata A."/>
            <person name="Wasserberg G."/>
            <person name="Schal C."/>
            <person name="Apperson C.S."/>
            <person name="Ponnusamy L."/>
        </authorList>
    </citation>
    <scope>NUCLEOTIDE SEQUENCE [LARGE SCALE GENOMIC DNA]</scope>
    <source>
        <strain evidence="4 5">SSI9</strain>
    </source>
</reference>
<evidence type="ECO:0000259" key="2">
    <source>
        <dbReference type="Pfam" id="PF04773"/>
    </source>
</evidence>
<dbReference type="AlphaFoldDB" id="A0A5D4H3D8"/>
<dbReference type="Proteomes" id="UP000322362">
    <property type="component" value="Unassembled WGS sequence"/>
</dbReference>
<dbReference type="InterPro" id="IPR006860">
    <property type="entry name" value="FecR"/>
</dbReference>
<accession>A0A5D4H3D8</accession>
<evidence type="ECO:0000256" key="1">
    <source>
        <dbReference type="SAM" id="Phobius"/>
    </source>
</evidence>
<keyword evidence="1" id="KW-0472">Membrane</keyword>
<dbReference type="RefSeq" id="WP_148919685.1">
    <property type="nucleotide sequence ID" value="NZ_VTAV01000009.1"/>
</dbReference>
<dbReference type="PANTHER" id="PTHR30273:SF2">
    <property type="entry name" value="PROTEIN FECR"/>
    <property type="match status" value="1"/>
</dbReference>
<keyword evidence="1" id="KW-0812">Transmembrane</keyword>
<gene>
    <name evidence="4" type="ORF">FXV77_13085</name>
</gene>
<dbReference type="GO" id="GO:0016989">
    <property type="term" value="F:sigma factor antagonist activity"/>
    <property type="evidence" value="ECO:0007669"/>
    <property type="project" value="TreeGrafter"/>
</dbReference>
<evidence type="ECO:0000313" key="4">
    <source>
        <dbReference type="EMBL" id="TYR35326.1"/>
    </source>
</evidence>
<dbReference type="EMBL" id="VTAV01000009">
    <property type="protein sequence ID" value="TYR35326.1"/>
    <property type="molecule type" value="Genomic_DNA"/>
</dbReference>
<organism evidence="4 5">
    <name type="scientific">Sphingobacterium phlebotomi</name>
    <dbReference type="NCBI Taxonomy" id="2605433"/>
    <lineage>
        <taxon>Bacteria</taxon>
        <taxon>Pseudomonadati</taxon>
        <taxon>Bacteroidota</taxon>
        <taxon>Sphingobacteriia</taxon>
        <taxon>Sphingobacteriales</taxon>
        <taxon>Sphingobacteriaceae</taxon>
        <taxon>Sphingobacterium</taxon>
    </lineage>
</organism>
<name>A0A5D4H3D8_9SPHI</name>
<feature type="transmembrane region" description="Helical" evidence="1">
    <location>
        <begin position="95"/>
        <end position="113"/>
    </location>
</feature>
<dbReference type="Pfam" id="PF04773">
    <property type="entry name" value="FecR"/>
    <property type="match status" value="1"/>
</dbReference>
<dbReference type="Pfam" id="PF16344">
    <property type="entry name" value="FecR_C"/>
    <property type="match status" value="1"/>
</dbReference>
<keyword evidence="5" id="KW-1185">Reference proteome</keyword>
<dbReference type="InterPro" id="IPR012373">
    <property type="entry name" value="Ferrdict_sens_TM"/>
</dbReference>
<comment type="caution">
    <text evidence="4">The sequence shown here is derived from an EMBL/GenBank/DDBJ whole genome shotgun (WGS) entry which is preliminary data.</text>
</comment>
<dbReference type="Gene3D" id="3.55.50.30">
    <property type="match status" value="1"/>
</dbReference>
<evidence type="ECO:0000259" key="3">
    <source>
        <dbReference type="Pfam" id="PF16344"/>
    </source>
</evidence>
<keyword evidence="1" id="KW-1133">Transmembrane helix</keyword>
<feature type="domain" description="FecR protein" evidence="2">
    <location>
        <begin position="193"/>
        <end position="291"/>
    </location>
</feature>
<evidence type="ECO:0000313" key="5">
    <source>
        <dbReference type="Proteomes" id="UP000322362"/>
    </source>
</evidence>
<protein>
    <submittedName>
        <fullName evidence="4">DUF4974 domain-containing protein</fullName>
    </submittedName>
</protein>
<sequence>MDRQRLIYLIKKRQQGKCSAAENAELHELMQTPRVEKEILLLWDQLHEEKTLKVSTDDSKKLYDRILVNPEIVAIIRNRSVGKAKKQRQRKYQKIVAAPAVLAIFLGIYFILFQPSLEQEERSPKTADTNTAVHPGSNKARIIFENGTYQELGNNSETVNINRDNFFTVNDKNGSISYLESSTINTRVAKTHTLITPRGGEYVIQLADGTKVWLNANSTLKYPVSFNGTTAREVELEGEAYFDVTKLAVNNKHVPFLVKSKGQVLEVMGTEFNINTFRNKVTTTLIEGSVKVAFESKSTDQFYILQPNDQSVYDNKLEKVSVAQIDPYYVTAWKSGDFAFDNAPLENVMEDIARWYDVHIEYKSEVSDVRFSGKVSKFENIETLLQTIEWTGSVKLKLNGRRITVMK</sequence>
<dbReference type="InterPro" id="IPR032508">
    <property type="entry name" value="FecR_C"/>
</dbReference>
<feature type="domain" description="Protein FecR C-terminal" evidence="3">
    <location>
        <begin position="338"/>
        <end position="405"/>
    </location>
</feature>
<proteinExistence type="predicted"/>
<dbReference type="Gene3D" id="2.60.120.1440">
    <property type="match status" value="1"/>
</dbReference>
<dbReference type="PANTHER" id="PTHR30273">
    <property type="entry name" value="PERIPLASMIC SIGNAL SENSOR AND SIGMA FACTOR ACTIVATOR FECR-RELATED"/>
    <property type="match status" value="1"/>
</dbReference>